<keyword evidence="4 6" id="KW-0501">Molybdenum cofactor biosynthesis</keyword>
<dbReference type="CDD" id="cd00887">
    <property type="entry name" value="MoeA"/>
    <property type="match status" value="1"/>
</dbReference>
<keyword evidence="6" id="KW-0460">Magnesium</keyword>
<feature type="domain" description="MoaB/Mog" evidence="7">
    <location>
        <begin position="176"/>
        <end position="315"/>
    </location>
</feature>
<dbReference type="InterPro" id="IPR005111">
    <property type="entry name" value="MoeA_C_domain_IV"/>
</dbReference>
<dbReference type="Gene3D" id="2.40.340.10">
    <property type="entry name" value="MoeA, C-terminal, domain IV"/>
    <property type="match status" value="1"/>
</dbReference>
<accession>A0ABT9BAL6</accession>
<dbReference type="PANTHER" id="PTHR10192">
    <property type="entry name" value="MOLYBDOPTERIN BIOSYNTHESIS PROTEIN"/>
    <property type="match status" value="1"/>
</dbReference>
<evidence type="ECO:0000256" key="6">
    <source>
        <dbReference type="RuleBase" id="RU365090"/>
    </source>
</evidence>
<comment type="cofactor">
    <cofactor evidence="6">
        <name>Mg(2+)</name>
        <dbReference type="ChEBI" id="CHEBI:18420"/>
    </cofactor>
</comment>
<sequence length="400" mass="42285">MLSVAEAFARVLATIRPLPTETVPLAQSAGRILVENLHADRDFPPFDRVAMDGIALRHAAWAAGQTEFALEGAQYAGAPAVPLQNSQAAIEAMTGAVLPPGTDVVVRYEDLAISNGRARIRIPPLAPGTNIHPRAADRRQGDLLLPAGTRLGPAEVAVAATVGAARVRVQRRPRVALVSTGDELVPVDATPLPHQIRRSNTYALAALFALDGADCTTFYFPDDLPGLRQGLPALLGGAFDAVVFSGAVSQGKADFLPGVLRELGVREIFHGVAQRPGKPLWFGEVAGGPVVFGLPGNPVSTLVTAARYVRPWLQSSEQPSRSMPPSVAALAEAVSFRPALTHFLLVRLRADAQARLCAEPRPAGGSGDLAGLLDADGFVELPADMTDFPKGSIWPLWLFK</sequence>
<organism evidence="8 9">
    <name type="scientific">Hymenobacter aranciens</name>
    <dbReference type="NCBI Taxonomy" id="3063996"/>
    <lineage>
        <taxon>Bacteria</taxon>
        <taxon>Pseudomonadati</taxon>
        <taxon>Bacteroidota</taxon>
        <taxon>Cytophagia</taxon>
        <taxon>Cytophagales</taxon>
        <taxon>Hymenobacteraceae</taxon>
        <taxon>Hymenobacter</taxon>
    </lineage>
</organism>
<dbReference type="Pfam" id="PF00994">
    <property type="entry name" value="MoCF_biosynth"/>
    <property type="match status" value="1"/>
</dbReference>
<dbReference type="InterPro" id="IPR005110">
    <property type="entry name" value="MoeA_linker/N"/>
</dbReference>
<keyword evidence="9" id="KW-1185">Reference proteome</keyword>
<dbReference type="Gene3D" id="2.170.190.11">
    <property type="entry name" value="Molybdopterin biosynthesis moea protein, domain 3"/>
    <property type="match status" value="1"/>
</dbReference>
<dbReference type="EMBL" id="JAUQSY010000005">
    <property type="protein sequence ID" value="MDO7874825.1"/>
    <property type="molecule type" value="Genomic_DNA"/>
</dbReference>
<comment type="catalytic activity">
    <reaction evidence="5">
        <text>adenylyl-molybdopterin + molybdate = Mo-molybdopterin + AMP + H(+)</text>
        <dbReference type="Rhea" id="RHEA:35047"/>
        <dbReference type="ChEBI" id="CHEBI:15378"/>
        <dbReference type="ChEBI" id="CHEBI:36264"/>
        <dbReference type="ChEBI" id="CHEBI:62727"/>
        <dbReference type="ChEBI" id="CHEBI:71302"/>
        <dbReference type="ChEBI" id="CHEBI:456215"/>
        <dbReference type="EC" id="2.10.1.1"/>
    </reaction>
</comment>
<dbReference type="InterPro" id="IPR001453">
    <property type="entry name" value="MoaB/Mog_dom"/>
</dbReference>
<proteinExistence type="inferred from homology"/>
<comment type="pathway">
    <text evidence="2 6">Cofactor biosynthesis; molybdopterin biosynthesis.</text>
</comment>
<dbReference type="SUPFAM" id="SSF63882">
    <property type="entry name" value="MoeA N-terminal region -like"/>
    <property type="match status" value="1"/>
</dbReference>
<dbReference type="SUPFAM" id="SSF53218">
    <property type="entry name" value="Molybdenum cofactor biosynthesis proteins"/>
    <property type="match status" value="1"/>
</dbReference>
<dbReference type="SMART" id="SM00852">
    <property type="entry name" value="MoCF_biosynth"/>
    <property type="match status" value="1"/>
</dbReference>
<reference evidence="8" key="1">
    <citation type="submission" date="2023-07" db="EMBL/GenBank/DDBJ databases">
        <authorList>
            <person name="Kim M.K."/>
        </authorList>
    </citation>
    <scope>NUCLEOTIDE SEQUENCE</scope>
    <source>
        <strain evidence="8">ASUV-10-1</strain>
    </source>
</reference>
<name>A0ABT9BAL6_9BACT</name>
<dbReference type="Proteomes" id="UP001176429">
    <property type="component" value="Unassembled WGS sequence"/>
</dbReference>
<keyword evidence="6" id="KW-0500">Molybdenum</keyword>
<evidence type="ECO:0000313" key="8">
    <source>
        <dbReference type="EMBL" id="MDO7874825.1"/>
    </source>
</evidence>
<keyword evidence="6" id="KW-0479">Metal-binding</keyword>
<evidence type="ECO:0000313" key="9">
    <source>
        <dbReference type="Proteomes" id="UP001176429"/>
    </source>
</evidence>
<dbReference type="EC" id="2.10.1.1" evidence="6"/>
<keyword evidence="6" id="KW-0808">Transferase</keyword>
<evidence type="ECO:0000256" key="2">
    <source>
        <dbReference type="ARBA" id="ARBA00005046"/>
    </source>
</evidence>
<comment type="function">
    <text evidence="1 6">Catalyzes the insertion of molybdate into adenylated molybdopterin with the concomitant release of AMP.</text>
</comment>
<dbReference type="SUPFAM" id="SSF63867">
    <property type="entry name" value="MoeA C-terminal domain-like"/>
    <property type="match status" value="1"/>
</dbReference>
<dbReference type="RefSeq" id="WP_305006141.1">
    <property type="nucleotide sequence ID" value="NZ_JAUQSY010000005.1"/>
</dbReference>
<dbReference type="PANTHER" id="PTHR10192:SF5">
    <property type="entry name" value="GEPHYRIN"/>
    <property type="match status" value="1"/>
</dbReference>
<protein>
    <recommendedName>
        <fullName evidence="6">Molybdopterin molybdenumtransferase</fullName>
        <ecNumber evidence="6">2.10.1.1</ecNumber>
    </recommendedName>
</protein>
<evidence type="ECO:0000256" key="1">
    <source>
        <dbReference type="ARBA" id="ARBA00002901"/>
    </source>
</evidence>
<dbReference type="Gene3D" id="3.40.980.10">
    <property type="entry name" value="MoaB/Mog-like domain"/>
    <property type="match status" value="1"/>
</dbReference>
<dbReference type="InterPro" id="IPR008284">
    <property type="entry name" value="MoCF_biosynth_CS"/>
</dbReference>
<dbReference type="Pfam" id="PF03454">
    <property type="entry name" value="MoeA_C"/>
    <property type="match status" value="1"/>
</dbReference>
<dbReference type="Pfam" id="PF03453">
    <property type="entry name" value="MoeA_N"/>
    <property type="match status" value="1"/>
</dbReference>
<gene>
    <name evidence="8" type="ORF">Q5H93_08795</name>
</gene>
<dbReference type="InterPro" id="IPR036425">
    <property type="entry name" value="MoaB/Mog-like_dom_sf"/>
</dbReference>
<dbReference type="Gene3D" id="3.90.105.10">
    <property type="entry name" value="Molybdopterin biosynthesis moea protein, domain 2"/>
    <property type="match status" value="1"/>
</dbReference>
<comment type="similarity">
    <text evidence="3 6">Belongs to the MoeA family.</text>
</comment>
<comment type="caution">
    <text evidence="8">The sequence shown here is derived from an EMBL/GenBank/DDBJ whole genome shotgun (WGS) entry which is preliminary data.</text>
</comment>
<evidence type="ECO:0000256" key="3">
    <source>
        <dbReference type="ARBA" id="ARBA00010763"/>
    </source>
</evidence>
<dbReference type="InterPro" id="IPR036688">
    <property type="entry name" value="MoeA_C_domain_IV_sf"/>
</dbReference>
<dbReference type="PROSITE" id="PS01079">
    <property type="entry name" value="MOCF_BIOSYNTHESIS_2"/>
    <property type="match status" value="1"/>
</dbReference>
<evidence type="ECO:0000256" key="4">
    <source>
        <dbReference type="ARBA" id="ARBA00023150"/>
    </source>
</evidence>
<dbReference type="InterPro" id="IPR036135">
    <property type="entry name" value="MoeA_linker/N_sf"/>
</dbReference>
<evidence type="ECO:0000259" key="7">
    <source>
        <dbReference type="SMART" id="SM00852"/>
    </source>
</evidence>
<evidence type="ECO:0000256" key="5">
    <source>
        <dbReference type="ARBA" id="ARBA00047317"/>
    </source>
</evidence>
<dbReference type="InterPro" id="IPR038987">
    <property type="entry name" value="MoeA-like"/>
</dbReference>